<dbReference type="EMBL" id="OMOD01000024">
    <property type="protein sequence ID" value="SPF33766.1"/>
    <property type="molecule type" value="Genomic_DNA"/>
</dbReference>
<reference evidence="3" key="1">
    <citation type="submission" date="2018-02" db="EMBL/GenBank/DDBJ databases">
        <authorList>
            <person name="Hausmann B."/>
        </authorList>
    </citation>
    <scope>NUCLEOTIDE SEQUENCE [LARGE SCALE GENOMIC DNA]</scope>
    <source>
        <strain evidence="3">Peat soil MAG SbA1</strain>
    </source>
</reference>
<proteinExistence type="predicted"/>
<keyword evidence="1" id="KW-1133">Transmembrane helix</keyword>
<accession>A0A2U3K272</accession>
<evidence type="ECO:0000313" key="3">
    <source>
        <dbReference type="Proteomes" id="UP000238701"/>
    </source>
</evidence>
<keyword evidence="1" id="KW-0812">Transmembrane</keyword>
<keyword evidence="1" id="KW-0472">Membrane</keyword>
<feature type="transmembrane region" description="Helical" evidence="1">
    <location>
        <begin position="13"/>
        <end position="37"/>
    </location>
</feature>
<protein>
    <submittedName>
        <fullName evidence="2">Uncharacterized protein</fullName>
    </submittedName>
</protein>
<dbReference type="Proteomes" id="UP000238701">
    <property type="component" value="Unassembled WGS sequence"/>
</dbReference>
<evidence type="ECO:0000313" key="2">
    <source>
        <dbReference type="EMBL" id="SPF33766.1"/>
    </source>
</evidence>
<organism evidence="2 3">
    <name type="scientific">Candidatus Sulfotelmatobacter kueseliae</name>
    <dbReference type="NCBI Taxonomy" id="2042962"/>
    <lineage>
        <taxon>Bacteria</taxon>
        <taxon>Pseudomonadati</taxon>
        <taxon>Acidobacteriota</taxon>
        <taxon>Terriglobia</taxon>
        <taxon>Terriglobales</taxon>
        <taxon>Candidatus Korobacteraceae</taxon>
        <taxon>Candidatus Sulfotelmatobacter</taxon>
    </lineage>
</organism>
<dbReference type="AlphaFoldDB" id="A0A2U3K272"/>
<name>A0A2U3K272_9BACT</name>
<evidence type="ECO:0000256" key="1">
    <source>
        <dbReference type="SAM" id="Phobius"/>
    </source>
</evidence>
<gene>
    <name evidence="2" type="ORF">SBA1_120120</name>
</gene>
<sequence length="195" mass="21406">MPEQAFGLSVNQVMAYAAVANVLLVLVLAGINIYYAWHAKRQADASREQVAASTRQAEIAAETLAILQKQMGQQRAADLATVNLQLKVAIHTVEDWLKRIGSDAYPQLPDEIRILPADFGIATQRANAIDQIVAENMGAASLYAGEAETNIRILRTGSAAQPETWKAMQEKATKNLNIAKYKLSVARTRWETITE</sequence>